<dbReference type="PANTHER" id="PTHR33653:SF1">
    <property type="entry name" value="RIBONUCLEASE VAPC2"/>
    <property type="match status" value="1"/>
</dbReference>
<dbReference type="InterPro" id="IPR002716">
    <property type="entry name" value="PIN_dom"/>
</dbReference>
<feature type="domain" description="PIN" evidence="9">
    <location>
        <begin position="1"/>
        <end position="128"/>
    </location>
</feature>
<dbReference type="HAMAP" id="MF_00265">
    <property type="entry name" value="VapC_Nob1"/>
    <property type="match status" value="1"/>
</dbReference>
<keyword evidence="3 8" id="KW-0540">Nuclease</keyword>
<gene>
    <name evidence="8" type="primary">vapC</name>
    <name evidence="10" type="ORF">G6N73_02890</name>
</gene>
<accession>A0A6G4W7B2</accession>
<evidence type="ECO:0000259" key="9">
    <source>
        <dbReference type="Pfam" id="PF01850"/>
    </source>
</evidence>
<comment type="function">
    <text evidence="8">Toxic component of a toxin-antitoxin (TA) system. An RNase.</text>
</comment>
<keyword evidence="5 8" id="KW-0378">Hydrolase</keyword>
<evidence type="ECO:0000313" key="11">
    <source>
        <dbReference type="Proteomes" id="UP001642900"/>
    </source>
</evidence>
<dbReference type="CDD" id="cd09871">
    <property type="entry name" value="PIN_MtVapC28-VapC30-like"/>
    <property type="match status" value="1"/>
</dbReference>
<dbReference type="InterPro" id="IPR022907">
    <property type="entry name" value="VapC_family"/>
</dbReference>
<dbReference type="Gene3D" id="3.40.50.1010">
    <property type="entry name" value="5'-nuclease"/>
    <property type="match status" value="1"/>
</dbReference>
<name>A0A6G4W7B2_9HYPH</name>
<dbReference type="InterPro" id="IPR029060">
    <property type="entry name" value="PIN-like_dom_sf"/>
</dbReference>
<dbReference type="InterPro" id="IPR050556">
    <property type="entry name" value="Type_II_TA_system_RNase"/>
</dbReference>
<keyword evidence="2 8" id="KW-1277">Toxin-antitoxin system</keyword>
<dbReference type="SUPFAM" id="SSF88723">
    <property type="entry name" value="PIN domain-like"/>
    <property type="match status" value="1"/>
</dbReference>
<sequence length="130" mass="14019">MFVDTSAFIAVLADEEDGLDLAAKIYDSPGCTTSALVVLEAVMRLTSKLRVEPREALARLEAFLGEASVVVTAIEPGYVYLAVEAFTRFGKGRGHPAQLNLADCLSYACAKSRGVPLLYKGNDFSRTDLK</sequence>
<dbReference type="PANTHER" id="PTHR33653">
    <property type="entry name" value="RIBONUCLEASE VAPC2"/>
    <property type="match status" value="1"/>
</dbReference>
<feature type="binding site" evidence="8">
    <location>
        <position position="103"/>
    </location>
    <ligand>
        <name>Mg(2+)</name>
        <dbReference type="ChEBI" id="CHEBI:18420"/>
    </ligand>
</feature>
<evidence type="ECO:0000256" key="4">
    <source>
        <dbReference type="ARBA" id="ARBA00022723"/>
    </source>
</evidence>
<dbReference type="GO" id="GO:0000287">
    <property type="term" value="F:magnesium ion binding"/>
    <property type="evidence" value="ECO:0007669"/>
    <property type="project" value="UniProtKB-UniRule"/>
</dbReference>
<evidence type="ECO:0000256" key="7">
    <source>
        <dbReference type="ARBA" id="ARBA00038093"/>
    </source>
</evidence>
<keyword evidence="4 8" id="KW-0479">Metal-binding</keyword>
<evidence type="ECO:0000256" key="6">
    <source>
        <dbReference type="ARBA" id="ARBA00022842"/>
    </source>
</evidence>
<comment type="similarity">
    <text evidence="7 8">Belongs to the PINc/VapC protein family.</text>
</comment>
<evidence type="ECO:0000256" key="3">
    <source>
        <dbReference type="ARBA" id="ARBA00022722"/>
    </source>
</evidence>
<dbReference type="GO" id="GO:0016787">
    <property type="term" value="F:hydrolase activity"/>
    <property type="evidence" value="ECO:0007669"/>
    <property type="project" value="UniProtKB-KW"/>
</dbReference>
<evidence type="ECO:0000313" key="10">
    <source>
        <dbReference type="EMBL" id="NGO50133.1"/>
    </source>
</evidence>
<keyword evidence="8" id="KW-0800">Toxin</keyword>
<evidence type="ECO:0000256" key="5">
    <source>
        <dbReference type="ARBA" id="ARBA00022801"/>
    </source>
</evidence>
<keyword evidence="11" id="KW-1185">Reference proteome</keyword>
<evidence type="ECO:0000256" key="1">
    <source>
        <dbReference type="ARBA" id="ARBA00001946"/>
    </source>
</evidence>
<keyword evidence="6 8" id="KW-0460">Magnesium</keyword>
<dbReference type="AlphaFoldDB" id="A0A6G4W7B2"/>
<evidence type="ECO:0000256" key="8">
    <source>
        <dbReference type="HAMAP-Rule" id="MF_00265"/>
    </source>
</evidence>
<protein>
    <recommendedName>
        <fullName evidence="8">Ribonuclease VapC</fullName>
        <shortName evidence="8">RNase VapC</shortName>
        <ecNumber evidence="8">3.1.-.-</ecNumber>
    </recommendedName>
    <alternativeName>
        <fullName evidence="8">Toxin VapC</fullName>
    </alternativeName>
</protein>
<dbReference type="EC" id="3.1.-.-" evidence="8"/>
<dbReference type="GO" id="GO:0004540">
    <property type="term" value="F:RNA nuclease activity"/>
    <property type="evidence" value="ECO:0007669"/>
    <property type="project" value="InterPro"/>
</dbReference>
<proteinExistence type="inferred from homology"/>
<comment type="caution">
    <text evidence="10">The sequence shown here is derived from an EMBL/GenBank/DDBJ whole genome shotgun (WGS) entry which is preliminary data.</text>
</comment>
<dbReference type="GO" id="GO:0090729">
    <property type="term" value="F:toxin activity"/>
    <property type="evidence" value="ECO:0007669"/>
    <property type="project" value="UniProtKB-KW"/>
</dbReference>
<dbReference type="Pfam" id="PF01850">
    <property type="entry name" value="PIN"/>
    <property type="match status" value="1"/>
</dbReference>
<organism evidence="10 11">
    <name type="scientific">Allomesorhizobium camelthorni</name>
    <dbReference type="NCBI Taxonomy" id="475069"/>
    <lineage>
        <taxon>Bacteria</taxon>
        <taxon>Pseudomonadati</taxon>
        <taxon>Pseudomonadota</taxon>
        <taxon>Alphaproteobacteria</taxon>
        <taxon>Hyphomicrobiales</taxon>
        <taxon>Phyllobacteriaceae</taxon>
        <taxon>Allomesorhizobium</taxon>
    </lineage>
</organism>
<dbReference type="Proteomes" id="UP001642900">
    <property type="component" value="Unassembled WGS sequence"/>
</dbReference>
<dbReference type="EMBL" id="JAAKZF010000002">
    <property type="protein sequence ID" value="NGO50133.1"/>
    <property type="molecule type" value="Genomic_DNA"/>
</dbReference>
<evidence type="ECO:0000256" key="2">
    <source>
        <dbReference type="ARBA" id="ARBA00022649"/>
    </source>
</evidence>
<dbReference type="RefSeq" id="WP_165023118.1">
    <property type="nucleotide sequence ID" value="NZ_JAAKZF010000002.1"/>
</dbReference>
<comment type="cofactor">
    <cofactor evidence="1 8">
        <name>Mg(2+)</name>
        <dbReference type="ChEBI" id="CHEBI:18420"/>
    </cofactor>
</comment>
<reference evidence="10 11" key="1">
    <citation type="submission" date="2020-02" db="EMBL/GenBank/DDBJ databases">
        <title>Genome sequence of strain CCNWXJ40-4.</title>
        <authorList>
            <person name="Gao J."/>
            <person name="Sun J."/>
        </authorList>
    </citation>
    <scope>NUCLEOTIDE SEQUENCE [LARGE SCALE GENOMIC DNA]</scope>
    <source>
        <strain evidence="10 11">CCNWXJ 40-4</strain>
    </source>
</reference>
<feature type="binding site" evidence="8">
    <location>
        <position position="4"/>
    </location>
    <ligand>
        <name>Mg(2+)</name>
        <dbReference type="ChEBI" id="CHEBI:18420"/>
    </ligand>
</feature>